<keyword evidence="2" id="KW-0812">Transmembrane</keyword>
<organism evidence="3 4">
    <name type="scientific">Mycobacterium dioxanotrophicus</name>
    <dbReference type="NCBI Taxonomy" id="482462"/>
    <lineage>
        <taxon>Bacteria</taxon>
        <taxon>Bacillati</taxon>
        <taxon>Actinomycetota</taxon>
        <taxon>Actinomycetes</taxon>
        <taxon>Mycobacteriales</taxon>
        <taxon>Mycobacteriaceae</taxon>
        <taxon>Mycobacterium</taxon>
    </lineage>
</organism>
<dbReference type="KEGG" id="mdx:BTO20_27230"/>
<dbReference type="RefSeq" id="WP_087079106.1">
    <property type="nucleotide sequence ID" value="NZ_CP020809.1"/>
</dbReference>
<keyword evidence="2" id="KW-1133">Transmembrane helix</keyword>
<feature type="region of interest" description="Disordered" evidence="1">
    <location>
        <begin position="31"/>
        <end position="68"/>
    </location>
</feature>
<name>A0A1Y0C935_9MYCO</name>
<dbReference type="AlphaFoldDB" id="A0A1Y0C935"/>
<sequence>MASTKYIGYVGGVAVAVGVGAAIAAAGQGTANADATDGGSAAKDAGTSTSVNAGPKRSAPGPAKTLSKINDNVAKVSAQVTKTAHSVSASISDSLAKPAAKPVTKVGSKPTPSPADFEAKQVDRLKKMFEPRQAAAQPTAPKPDSSVDAPVSRAAVQADTPAPTAAPAWSPNPFRTDDPTPTNEPELVQQLSSTLIGITPEALQPFTREGVEAGYRVSQMVPWLNIVVPATKIIPNLSPALQSGDDGARARQVIVNQLLITTQPGSIAFYGYDEVADLLNVEHPADDLKQQAFVTAWNILDPFHLAHVPDESGIDRTYAV</sequence>
<feature type="compositionally biased region" description="Low complexity" evidence="1">
    <location>
        <begin position="154"/>
        <end position="173"/>
    </location>
</feature>
<keyword evidence="4" id="KW-1185">Reference proteome</keyword>
<gene>
    <name evidence="3" type="ORF">BTO20_27230</name>
</gene>
<dbReference type="OrthoDB" id="4724753at2"/>
<accession>A0A1Y0C935</accession>
<evidence type="ECO:0000256" key="2">
    <source>
        <dbReference type="SAM" id="Phobius"/>
    </source>
</evidence>
<dbReference type="EMBL" id="CP020809">
    <property type="protein sequence ID" value="ART71741.1"/>
    <property type="molecule type" value="Genomic_DNA"/>
</dbReference>
<evidence type="ECO:0000313" key="4">
    <source>
        <dbReference type="Proteomes" id="UP000195331"/>
    </source>
</evidence>
<evidence type="ECO:0000313" key="3">
    <source>
        <dbReference type="EMBL" id="ART71741.1"/>
    </source>
</evidence>
<evidence type="ECO:0000256" key="1">
    <source>
        <dbReference type="SAM" id="MobiDB-lite"/>
    </source>
</evidence>
<feature type="region of interest" description="Disordered" evidence="1">
    <location>
        <begin position="132"/>
        <end position="185"/>
    </location>
</feature>
<dbReference type="Proteomes" id="UP000195331">
    <property type="component" value="Chromosome"/>
</dbReference>
<feature type="compositionally biased region" description="Low complexity" evidence="1">
    <location>
        <begin position="31"/>
        <end position="42"/>
    </location>
</feature>
<protein>
    <submittedName>
        <fullName evidence="3">Uncharacterized protein</fullName>
    </submittedName>
</protein>
<keyword evidence="2" id="KW-0472">Membrane</keyword>
<reference evidence="3 4" key="1">
    <citation type="submission" date="2017-04" db="EMBL/GenBank/DDBJ databases">
        <title>Whole Genome Sequence of 1,4-Dioxane Degrading Bacterium Mycobacterium dioxanotrophicus PH-06.</title>
        <authorList>
            <person name="He Y."/>
        </authorList>
    </citation>
    <scope>NUCLEOTIDE SEQUENCE [LARGE SCALE GENOMIC DNA]</scope>
    <source>
        <strain evidence="3 4">PH-06</strain>
    </source>
</reference>
<proteinExistence type="predicted"/>
<feature type="transmembrane region" description="Helical" evidence="2">
    <location>
        <begin position="6"/>
        <end position="26"/>
    </location>
</feature>
<feature type="region of interest" description="Disordered" evidence="1">
    <location>
        <begin position="87"/>
        <end position="116"/>
    </location>
</feature>